<feature type="compositionally biased region" description="Low complexity" evidence="5">
    <location>
        <begin position="295"/>
        <end position="308"/>
    </location>
</feature>
<dbReference type="OrthoDB" id="661148at2759"/>
<feature type="compositionally biased region" description="Basic and acidic residues" evidence="5">
    <location>
        <begin position="359"/>
        <end position="369"/>
    </location>
</feature>
<dbReference type="GO" id="GO:0035973">
    <property type="term" value="P:aggrephagy"/>
    <property type="evidence" value="ECO:0007669"/>
    <property type="project" value="TreeGrafter"/>
</dbReference>
<dbReference type="GO" id="GO:0016235">
    <property type="term" value="C:aggresome"/>
    <property type="evidence" value="ECO:0007669"/>
    <property type="project" value="TreeGrafter"/>
</dbReference>
<evidence type="ECO:0000256" key="3">
    <source>
        <dbReference type="ARBA" id="ARBA00022833"/>
    </source>
</evidence>
<evidence type="ECO:0000313" key="8">
    <source>
        <dbReference type="EMBL" id="TFK39910.1"/>
    </source>
</evidence>
<dbReference type="GO" id="GO:0008270">
    <property type="term" value="F:zinc ion binding"/>
    <property type="evidence" value="ECO:0007669"/>
    <property type="project" value="UniProtKB-KW"/>
</dbReference>
<feature type="region of interest" description="Disordered" evidence="5">
    <location>
        <begin position="337"/>
        <end position="410"/>
    </location>
</feature>
<evidence type="ECO:0000259" key="7">
    <source>
        <dbReference type="PROSITE" id="PS51745"/>
    </source>
</evidence>
<dbReference type="SUPFAM" id="SSF57850">
    <property type="entry name" value="RING/U-box"/>
    <property type="match status" value="4"/>
</dbReference>
<dbReference type="InterPro" id="IPR053793">
    <property type="entry name" value="PB1-like"/>
</dbReference>
<dbReference type="STRING" id="68775.A0A5C3M3W8"/>
<evidence type="ECO:0000256" key="2">
    <source>
        <dbReference type="ARBA" id="ARBA00022771"/>
    </source>
</evidence>
<dbReference type="SMART" id="SM00291">
    <property type="entry name" value="ZnF_ZZ"/>
    <property type="match status" value="4"/>
</dbReference>
<dbReference type="Gene3D" id="3.30.60.90">
    <property type="match status" value="4"/>
</dbReference>
<feature type="domain" description="ZZ-type" evidence="6">
    <location>
        <begin position="624"/>
        <end position="676"/>
    </location>
</feature>
<dbReference type="GO" id="GO:0005080">
    <property type="term" value="F:protein kinase C binding"/>
    <property type="evidence" value="ECO:0007669"/>
    <property type="project" value="TreeGrafter"/>
</dbReference>
<accession>A0A5C3M3W8</accession>
<dbReference type="Pfam" id="PF00564">
    <property type="entry name" value="PB1"/>
    <property type="match status" value="1"/>
</dbReference>
<dbReference type="Gene3D" id="3.10.20.90">
    <property type="entry name" value="Phosphatidylinositol 3-kinase Catalytic Subunit, Chain A, domain 1"/>
    <property type="match status" value="1"/>
</dbReference>
<dbReference type="GO" id="GO:0007032">
    <property type="term" value="P:endosome organization"/>
    <property type="evidence" value="ECO:0007669"/>
    <property type="project" value="TreeGrafter"/>
</dbReference>
<protein>
    <recommendedName>
        <fullName evidence="10">ZZ-type domain-containing protein</fullName>
    </recommendedName>
</protein>
<dbReference type="GO" id="GO:0070530">
    <property type="term" value="F:K63-linked polyubiquitin modification-dependent protein binding"/>
    <property type="evidence" value="ECO:0007669"/>
    <property type="project" value="TreeGrafter"/>
</dbReference>
<dbReference type="Proteomes" id="UP000308652">
    <property type="component" value="Unassembled WGS sequence"/>
</dbReference>
<evidence type="ECO:0008006" key="10">
    <source>
        <dbReference type="Google" id="ProtNLM"/>
    </source>
</evidence>
<dbReference type="InterPro" id="IPR000270">
    <property type="entry name" value="PB1_dom"/>
</dbReference>
<dbReference type="InterPro" id="IPR043145">
    <property type="entry name" value="Znf_ZZ_sf"/>
</dbReference>
<dbReference type="AlphaFoldDB" id="A0A5C3M3W8"/>
<evidence type="ECO:0000256" key="1">
    <source>
        <dbReference type="ARBA" id="ARBA00022723"/>
    </source>
</evidence>
<feature type="region of interest" description="Disordered" evidence="5">
    <location>
        <begin position="460"/>
        <end position="497"/>
    </location>
</feature>
<keyword evidence="1" id="KW-0479">Metal-binding</keyword>
<keyword evidence="9" id="KW-1185">Reference proteome</keyword>
<dbReference type="GO" id="GO:0000423">
    <property type="term" value="P:mitophagy"/>
    <property type="evidence" value="ECO:0007669"/>
    <property type="project" value="TreeGrafter"/>
</dbReference>
<dbReference type="Pfam" id="PF00569">
    <property type="entry name" value="ZZ"/>
    <property type="match status" value="2"/>
</dbReference>
<dbReference type="EMBL" id="ML213598">
    <property type="protein sequence ID" value="TFK39910.1"/>
    <property type="molecule type" value="Genomic_DNA"/>
</dbReference>
<dbReference type="PROSITE" id="PS50135">
    <property type="entry name" value="ZF_ZZ_2"/>
    <property type="match status" value="2"/>
</dbReference>
<dbReference type="InterPro" id="IPR000433">
    <property type="entry name" value="Znf_ZZ"/>
</dbReference>
<keyword evidence="2 4" id="KW-0863">Zinc-finger</keyword>
<dbReference type="PROSITE" id="PS51745">
    <property type="entry name" value="PB1"/>
    <property type="match status" value="1"/>
</dbReference>
<dbReference type="GO" id="GO:0044753">
    <property type="term" value="C:amphisome"/>
    <property type="evidence" value="ECO:0007669"/>
    <property type="project" value="TreeGrafter"/>
</dbReference>
<evidence type="ECO:0000256" key="4">
    <source>
        <dbReference type="PROSITE-ProRule" id="PRU00228"/>
    </source>
</evidence>
<evidence type="ECO:0000256" key="5">
    <source>
        <dbReference type="SAM" id="MobiDB-lite"/>
    </source>
</evidence>
<feature type="domain" description="PB1" evidence="7">
    <location>
        <begin position="8"/>
        <end position="84"/>
    </location>
</feature>
<sequence length="992" mass="108432">MYSRPDRPLVVKCTFDKWQKKITFSSARNCTYNLLRDKVEQCFSLYATSYAIAYKDDDGEISNITTETDLTEAIQYFQAGTDDAPLSSAASILSGRSFGARKVTLRVNITVDYDGPSLSDTGSLASLEEYRGRNGSQQSFSFGAPSVDLDDDSVTVSSRDNGGSVSHPRPGSVSSRGELPAAAGTSSESSSWQSISRSKLGIDGFTSNGQQTERRPSGLRSSDLESNPSVDESVLSAAERYPADPSAVFERLKIQEAMRDDASSVDYESLRGNDRGAAWLRDQNERAIRSKLGALPEPSEPDTLSLSLESEEELGGDLALERDPRGKYYYTYTSVGSSASQTHGSGYEEGFSNGYDADGDVRASTELRPRPSSMHLNWLAAQQVDSPENRRPRPPPSTHHSDPLPTRDHIHPDLPHVIDKEFLPFLPLSSPPAEILTDCSSCGVYLDAIRYVCSTCGEKPPVSASEKGKEKDGSPQSNFTYPPSRHPLFSSGGSSSSRTYIGSSETVYDLHRQKPLPSLPSIPSLPAFFGSSEPRRHLHIPMPQTTSGYELCSGCIESAGIDHAVEAVVPSGTSPNSHSPLSPSDGQRALQLRRSAPKKGQLRHAYKEKVWGHHGWEDVEQDENQISHCSTCSAVTFRKRYKCASCPKMHLCRACYSQVHELHPSHAFLNVPDRPTRVQSEPDHIPTLPPDPNEELSLKHPGVKCAHCLLDIVGARFHCAICDSVDICSNCESAGLPGNLDSSDGGHSSSHILIKIPYPLETTELQSASRRAIHLWTGRDAASVGFTIPRSKAGSEVSSYARTVVGSSSRNTSGDSPEDHGVSCRGCSLPIFGTRYQCAHCASSPQSYSLCTNCEGRSYLVHDPMHIFFKLPRPVQRLLESAYPMLPPLYKTPAGPQPNAVAHSNDPRAYLKSLVHSSAICDRCMTPIEGAWFRCAYCPRDLCDACEEVDTHDESHVFMVFKSLIDMQLFKGFAHLENPNGGPPVIPYPVYR</sequence>
<dbReference type="CDD" id="cd06398">
    <property type="entry name" value="PB1_Joka2"/>
    <property type="match status" value="1"/>
</dbReference>
<proteinExistence type="predicted"/>
<keyword evidence="3" id="KW-0862">Zinc</keyword>
<dbReference type="PANTHER" id="PTHR15090">
    <property type="entry name" value="SEQUESTOSOME 1-RELATED"/>
    <property type="match status" value="1"/>
</dbReference>
<feature type="region of interest" description="Disordered" evidence="5">
    <location>
        <begin position="294"/>
        <end position="316"/>
    </location>
</feature>
<name>A0A5C3M3W8_9AGAR</name>
<dbReference type="PANTHER" id="PTHR15090:SF0">
    <property type="entry name" value="SEQUESTOSOME-1"/>
    <property type="match status" value="1"/>
</dbReference>
<feature type="region of interest" description="Disordered" evidence="5">
    <location>
        <begin position="135"/>
        <end position="238"/>
    </location>
</feature>
<feature type="compositionally biased region" description="Basic and acidic residues" evidence="5">
    <location>
        <begin position="399"/>
        <end position="410"/>
    </location>
</feature>
<evidence type="ECO:0000259" key="6">
    <source>
        <dbReference type="PROSITE" id="PS50135"/>
    </source>
</evidence>
<feature type="domain" description="ZZ-type" evidence="6">
    <location>
        <begin position="700"/>
        <end position="761"/>
    </location>
</feature>
<gene>
    <name evidence="8" type="ORF">BDQ12DRAFT_649491</name>
</gene>
<feature type="compositionally biased region" description="Low complexity" evidence="5">
    <location>
        <begin position="186"/>
        <end position="198"/>
    </location>
</feature>
<evidence type="ECO:0000313" key="9">
    <source>
        <dbReference type="Proteomes" id="UP000308652"/>
    </source>
</evidence>
<reference evidence="8 9" key="1">
    <citation type="journal article" date="2019" name="Nat. Ecol. Evol.">
        <title>Megaphylogeny resolves global patterns of mushroom evolution.</title>
        <authorList>
            <person name="Varga T."/>
            <person name="Krizsan K."/>
            <person name="Foldi C."/>
            <person name="Dima B."/>
            <person name="Sanchez-Garcia M."/>
            <person name="Sanchez-Ramirez S."/>
            <person name="Szollosi G.J."/>
            <person name="Szarkandi J.G."/>
            <person name="Papp V."/>
            <person name="Albert L."/>
            <person name="Andreopoulos W."/>
            <person name="Angelini C."/>
            <person name="Antonin V."/>
            <person name="Barry K.W."/>
            <person name="Bougher N.L."/>
            <person name="Buchanan P."/>
            <person name="Buyck B."/>
            <person name="Bense V."/>
            <person name="Catcheside P."/>
            <person name="Chovatia M."/>
            <person name="Cooper J."/>
            <person name="Damon W."/>
            <person name="Desjardin D."/>
            <person name="Finy P."/>
            <person name="Geml J."/>
            <person name="Haridas S."/>
            <person name="Hughes K."/>
            <person name="Justo A."/>
            <person name="Karasinski D."/>
            <person name="Kautmanova I."/>
            <person name="Kiss B."/>
            <person name="Kocsube S."/>
            <person name="Kotiranta H."/>
            <person name="LaButti K.M."/>
            <person name="Lechner B.E."/>
            <person name="Liimatainen K."/>
            <person name="Lipzen A."/>
            <person name="Lukacs Z."/>
            <person name="Mihaltcheva S."/>
            <person name="Morgado L.N."/>
            <person name="Niskanen T."/>
            <person name="Noordeloos M.E."/>
            <person name="Ohm R.A."/>
            <person name="Ortiz-Santana B."/>
            <person name="Ovrebo C."/>
            <person name="Racz N."/>
            <person name="Riley R."/>
            <person name="Savchenko A."/>
            <person name="Shiryaev A."/>
            <person name="Soop K."/>
            <person name="Spirin V."/>
            <person name="Szebenyi C."/>
            <person name="Tomsovsky M."/>
            <person name="Tulloss R.E."/>
            <person name="Uehling J."/>
            <person name="Grigoriev I.V."/>
            <person name="Vagvolgyi C."/>
            <person name="Papp T."/>
            <person name="Martin F.M."/>
            <person name="Miettinen O."/>
            <person name="Hibbett D.S."/>
            <person name="Nagy L.G."/>
        </authorList>
    </citation>
    <scope>NUCLEOTIDE SEQUENCE [LARGE SCALE GENOMIC DNA]</scope>
    <source>
        <strain evidence="8 9">CBS 166.37</strain>
    </source>
</reference>
<organism evidence="8 9">
    <name type="scientific">Crucibulum laeve</name>
    <dbReference type="NCBI Taxonomy" id="68775"/>
    <lineage>
        <taxon>Eukaryota</taxon>
        <taxon>Fungi</taxon>
        <taxon>Dikarya</taxon>
        <taxon>Basidiomycota</taxon>
        <taxon>Agaricomycotina</taxon>
        <taxon>Agaricomycetes</taxon>
        <taxon>Agaricomycetidae</taxon>
        <taxon>Agaricales</taxon>
        <taxon>Agaricineae</taxon>
        <taxon>Nidulariaceae</taxon>
        <taxon>Crucibulum</taxon>
    </lineage>
</organism>
<dbReference type="InterPro" id="IPR052260">
    <property type="entry name" value="Autophagy_Rcpt_SigReg"/>
</dbReference>
<dbReference type="SUPFAM" id="SSF54277">
    <property type="entry name" value="CAD &amp; PB1 domains"/>
    <property type="match status" value="1"/>
</dbReference>